<keyword evidence="10" id="KW-0548">Nucleotidyltransferase</keyword>
<evidence type="ECO:0000256" key="3">
    <source>
        <dbReference type="ARBA" id="ARBA00022723"/>
    </source>
</evidence>
<dbReference type="PROSITE" id="PS50994">
    <property type="entry name" value="INTEGRASE"/>
    <property type="match status" value="1"/>
</dbReference>
<dbReference type="Pfam" id="PF17919">
    <property type="entry name" value="RT_RNaseH_2"/>
    <property type="match status" value="1"/>
</dbReference>
<dbReference type="SUPFAM" id="SSF54160">
    <property type="entry name" value="Chromo domain-like"/>
    <property type="match status" value="1"/>
</dbReference>
<dbReference type="OrthoDB" id="3205891at2759"/>
<dbReference type="GeneID" id="38781189"/>
<dbReference type="PANTHER" id="PTHR37984:SF5">
    <property type="entry name" value="PROTEIN NYNRIN-LIKE"/>
    <property type="match status" value="1"/>
</dbReference>
<dbReference type="GO" id="GO:0003677">
    <property type="term" value="F:DNA binding"/>
    <property type="evidence" value="ECO:0007669"/>
    <property type="project" value="UniProtKB-KW"/>
</dbReference>
<proteinExistence type="predicted"/>
<dbReference type="InterPro" id="IPR000953">
    <property type="entry name" value="Chromo/chromo_shadow_dom"/>
</dbReference>
<dbReference type="PANTHER" id="PTHR37984">
    <property type="entry name" value="PROTEIN CBG26694"/>
    <property type="match status" value="1"/>
</dbReference>
<name>A0A401GPZ5_9APHY</name>
<dbReference type="CDD" id="cd01647">
    <property type="entry name" value="RT_LTR"/>
    <property type="match status" value="1"/>
</dbReference>
<evidence type="ECO:0000256" key="5">
    <source>
        <dbReference type="ARBA" id="ARBA00022801"/>
    </source>
</evidence>
<dbReference type="InterPro" id="IPR000477">
    <property type="entry name" value="RT_dom"/>
</dbReference>
<dbReference type="GO" id="GO:0004190">
    <property type="term" value="F:aspartic-type endopeptidase activity"/>
    <property type="evidence" value="ECO:0007669"/>
    <property type="project" value="UniProtKB-KW"/>
</dbReference>
<reference evidence="19 20" key="1">
    <citation type="journal article" date="2018" name="Sci. Rep.">
        <title>Genome sequence of the cauliflower mushroom Sparassis crispa (Hanabiratake) and its association with beneficial usage.</title>
        <authorList>
            <person name="Kiyama R."/>
            <person name="Furutani Y."/>
            <person name="Kawaguchi K."/>
            <person name="Nakanishi T."/>
        </authorList>
    </citation>
    <scope>NUCLEOTIDE SEQUENCE [LARGE SCALE GENOMIC DNA]</scope>
</reference>
<keyword evidence="14" id="KW-0511">Multifunctional enzyme</keyword>
<keyword evidence="5" id="KW-0378">Hydrolase</keyword>
<dbReference type="GO" id="GO:0003964">
    <property type="term" value="F:RNA-directed DNA polymerase activity"/>
    <property type="evidence" value="ECO:0007669"/>
    <property type="project" value="UniProtKB-KW"/>
</dbReference>
<comment type="caution">
    <text evidence="19">The sequence shown here is derived from an EMBL/GenBank/DDBJ whole genome shotgun (WGS) entry which is preliminary data.</text>
</comment>
<dbReference type="PROSITE" id="PS50878">
    <property type="entry name" value="RT_POL"/>
    <property type="match status" value="1"/>
</dbReference>
<dbReference type="SUPFAM" id="SSF56672">
    <property type="entry name" value="DNA/RNA polymerases"/>
    <property type="match status" value="1"/>
</dbReference>
<dbReference type="Pfam" id="PF00385">
    <property type="entry name" value="Chromo"/>
    <property type="match status" value="1"/>
</dbReference>
<dbReference type="InterPro" id="IPR043128">
    <property type="entry name" value="Rev_trsase/Diguanyl_cyclase"/>
</dbReference>
<sequence length="1142" mass="131533">MNPRINWETGELDYNWRKPTVETVRDDEPKVKKAANAPYIGPIDDNGRSWENNDPEHPENQVKPGDPELGIHDYRIKLEDSELLISYIQGEPVLAIFDPQGDTATPECPTRGGEKPTSGPCIGRITRDTRFGRFSIAQNTWLCNTGTDTLLYKASGKSQELVQEAIQKAGGAKKKLEELILSYLMGYKDVFEKKAAERFPSSQAWDHAIDLKPEFVPKDCKIYPLSPKEQMALDEFLDENTRKGYIRPSISPMASPFFFVGKKDGSLRPCQDYRYLNEGTVKNTYPLPLITELLNKLKGAHYFTKMDLRSGYNNVRIKDGDQWKAAFKTNRGLYEPTVMFFGLCNSPATFQKMMNEIFKDLIDEGWMIIYMDDILIFSNNMEEHQQCTLRVLERLKQNDLFVKPEKCTFDSQEVEYLGMIIRPDHIGMDLIKLKGIQDWSEPTTVKAIRAFIGFANFYRKFIDHYSEIVRPLTDLMMTTKKSIWEWTPNCQQAFDTLKAKFVSAPVLLMPDKTKPFIIESDASLVATGAVLRQTDVNEDLHPCGYLSKSFNPAERNYEIYDRELLGIVRALEEWRHYLDGSPHPIVIHSDHKNLTYYRTAQKLNRRQARWNLFLSQFELQLVHVPGTQMIQSDTLSRLLGKGDRDHDNEDRILLSEALFVHLISTQLYQDIRTHSIKDQIVHDALQALQHKGPPPMKSALDDWKITDGLVQYRGRVYVPPVQPLRRDIIKLYHDTPAMGHPGSYKILELVRRDFWWPGLYSAVCAYVEGCAGCQQMKINTHPTKSLPMPIPATPNALPFSCSSVDFITDLPVSRGFDFLMVVVDHDLTKGVILCPCLKTVTADQMAKLFHEKVYSRFRLPDKLISDRGTQFASHVFQELCRILGIRSSMSTAYHPQSDGETERINQELEVYLRLYCSNNPKSWVDRLPDLKFCHNTREHSARKMSPFRMMMGYEPRGILSVLPRTNVPSVETWLSELQKIRDEALAMHELARQHMAERIRKGSPHFAKGQKVWLDTKNLNIGYPTRKMAPKREGPFIIEECIGPVDYRLTLPRGLRIHPVFHTSLLSPYKEMEIHGLNDTRPPPDLIEEHEEYEVEAILNHRQRYGRTQYLVKWKGYASAENSWEPEANLTNAKGLLGEYKR</sequence>
<accession>A0A401GPZ5</accession>
<feature type="domain" description="Chromo" evidence="16">
    <location>
        <begin position="1093"/>
        <end position="1142"/>
    </location>
</feature>
<gene>
    <name evidence="19" type="ORF">SCP_0602500</name>
</gene>
<keyword evidence="12" id="KW-0233">DNA recombination</keyword>
<dbReference type="EMBL" id="BFAD01000006">
    <property type="protein sequence ID" value="GBE84272.1"/>
    <property type="molecule type" value="Genomic_DNA"/>
</dbReference>
<dbReference type="InterPro" id="IPR023780">
    <property type="entry name" value="Chromo_domain"/>
</dbReference>
<evidence type="ECO:0000256" key="10">
    <source>
        <dbReference type="ARBA" id="ARBA00022932"/>
    </source>
</evidence>
<keyword evidence="20" id="KW-1185">Reference proteome</keyword>
<evidence type="ECO:0000256" key="1">
    <source>
        <dbReference type="ARBA" id="ARBA00004123"/>
    </source>
</evidence>
<evidence type="ECO:0000256" key="8">
    <source>
        <dbReference type="ARBA" id="ARBA00022908"/>
    </source>
</evidence>
<evidence type="ECO:0000313" key="19">
    <source>
        <dbReference type="EMBL" id="GBE84272.1"/>
    </source>
</evidence>
<protein>
    <submittedName>
        <fullName evidence="19">Transposon Tf2-9 polyprotein</fullName>
    </submittedName>
</protein>
<evidence type="ECO:0000256" key="15">
    <source>
        <dbReference type="SAM" id="MobiDB-lite"/>
    </source>
</evidence>
<evidence type="ECO:0000256" key="6">
    <source>
        <dbReference type="ARBA" id="ARBA00022842"/>
    </source>
</evidence>
<dbReference type="PROSITE" id="PS50013">
    <property type="entry name" value="CHROMO_2"/>
    <property type="match status" value="1"/>
</dbReference>
<keyword evidence="4" id="KW-0064">Aspartyl protease</keyword>
<dbReference type="CDD" id="cd09274">
    <property type="entry name" value="RNase_HI_RT_Ty3"/>
    <property type="match status" value="1"/>
</dbReference>
<dbReference type="GO" id="GO:0003887">
    <property type="term" value="F:DNA-directed DNA polymerase activity"/>
    <property type="evidence" value="ECO:0007669"/>
    <property type="project" value="UniProtKB-KW"/>
</dbReference>
<dbReference type="RefSeq" id="XP_027615185.1">
    <property type="nucleotide sequence ID" value="XM_027759384.1"/>
</dbReference>
<dbReference type="SMART" id="SM00298">
    <property type="entry name" value="CHROMO"/>
    <property type="match status" value="1"/>
</dbReference>
<dbReference type="GO" id="GO:0015074">
    <property type="term" value="P:DNA integration"/>
    <property type="evidence" value="ECO:0007669"/>
    <property type="project" value="UniProtKB-KW"/>
</dbReference>
<evidence type="ECO:0000256" key="7">
    <source>
        <dbReference type="ARBA" id="ARBA00022884"/>
    </source>
</evidence>
<dbReference type="InterPro" id="IPR036397">
    <property type="entry name" value="RNaseH_sf"/>
</dbReference>
<keyword evidence="6" id="KW-0460">Magnesium</keyword>
<dbReference type="InterPro" id="IPR043502">
    <property type="entry name" value="DNA/RNA_pol_sf"/>
</dbReference>
<dbReference type="InterPro" id="IPR050951">
    <property type="entry name" value="Retrovirus_Pol_polyprotein"/>
</dbReference>
<dbReference type="InterPro" id="IPR056924">
    <property type="entry name" value="SH3_Tf2-1"/>
</dbReference>
<keyword evidence="10" id="KW-0808">Transferase</keyword>
<dbReference type="InterPro" id="IPR041577">
    <property type="entry name" value="RT_RNaseH_2"/>
</dbReference>
<keyword evidence="13" id="KW-0539">Nucleus</keyword>
<dbReference type="GO" id="GO:0006310">
    <property type="term" value="P:DNA recombination"/>
    <property type="evidence" value="ECO:0007669"/>
    <property type="project" value="UniProtKB-KW"/>
</dbReference>
<dbReference type="AlphaFoldDB" id="A0A401GPZ5"/>
<keyword evidence="2" id="KW-0645">Protease</keyword>
<dbReference type="Gene3D" id="1.10.340.70">
    <property type="match status" value="1"/>
</dbReference>
<dbReference type="Gene3D" id="2.40.50.40">
    <property type="match status" value="1"/>
</dbReference>
<dbReference type="GO" id="GO:0006338">
    <property type="term" value="P:chromatin remodeling"/>
    <property type="evidence" value="ECO:0007669"/>
    <property type="project" value="UniProtKB-ARBA"/>
</dbReference>
<dbReference type="Gene3D" id="3.30.420.10">
    <property type="entry name" value="Ribonuclease H-like superfamily/Ribonuclease H"/>
    <property type="match status" value="1"/>
</dbReference>
<dbReference type="FunFam" id="3.30.70.270:FF:000063">
    <property type="entry name" value="Zinc knuckle domaincontaining protein"/>
    <property type="match status" value="1"/>
</dbReference>
<evidence type="ECO:0000256" key="2">
    <source>
        <dbReference type="ARBA" id="ARBA00022670"/>
    </source>
</evidence>
<organism evidence="19 20">
    <name type="scientific">Sparassis crispa</name>
    <dbReference type="NCBI Taxonomy" id="139825"/>
    <lineage>
        <taxon>Eukaryota</taxon>
        <taxon>Fungi</taxon>
        <taxon>Dikarya</taxon>
        <taxon>Basidiomycota</taxon>
        <taxon>Agaricomycotina</taxon>
        <taxon>Agaricomycetes</taxon>
        <taxon>Polyporales</taxon>
        <taxon>Sparassidaceae</taxon>
        <taxon>Sparassis</taxon>
    </lineage>
</organism>
<comment type="subcellular location">
    <subcellularLocation>
        <location evidence="1">Nucleus</location>
    </subcellularLocation>
</comment>
<dbReference type="CDD" id="cd00024">
    <property type="entry name" value="CD_CSD"/>
    <property type="match status" value="1"/>
</dbReference>
<evidence type="ECO:0000256" key="4">
    <source>
        <dbReference type="ARBA" id="ARBA00022750"/>
    </source>
</evidence>
<evidence type="ECO:0000256" key="13">
    <source>
        <dbReference type="ARBA" id="ARBA00023242"/>
    </source>
</evidence>
<dbReference type="PROSITE" id="PS00598">
    <property type="entry name" value="CHROMO_1"/>
    <property type="match status" value="1"/>
</dbReference>
<evidence type="ECO:0000259" key="18">
    <source>
        <dbReference type="PROSITE" id="PS50994"/>
    </source>
</evidence>
<dbReference type="Pfam" id="PF24626">
    <property type="entry name" value="SH3_Tf2-1"/>
    <property type="match status" value="1"/>
</dbReference>
<feature type="compositionally biased region" description="Basic and acidic residues" evidence="15">
    <location>
        <begin position="54"/>
        <end position="68"/>
    </location>
</feature>
<evidence type="ECO:0000256" key="14">
    <source>
        <dbReference type="ARBA" id="ARBA00023268"/>
    </source>
</evidence>
<dbReference type="Pfam" id="PF00665">
    <property type="entry name" value="rve"/>
    <property type="match status" value="1"/>
</dbReference>
<dbReference type="Gene3D" id="3.10.20.370">
    <property type="match status" value="1"/>
</dbReference>
<feature type="region of interest" description="Disordered" evidence="15">
    <location>
        <begin position="25"/>
        <end position="68"/>
    </location>
</feature>
<dbReference type="InterPro" id="IPR041588">
    <property type="entry name" value="Integrase_H2C2"/>
</dbReference>
<dbReference type="InterPro" id="IPR016197">
    <property type="entry name" value="Chromo-like_dom_sf"/>
</dbReference>
<dbReference type="Pfam" id="PF00078">
    <property type="entry name" value="RVT_1"/>
    <property type="match status" value="1"/>
</dbReference>
<dbReference type="GO" id="GO:0003723">
    <property type="term" value="F:RNA binding"/>
    <property type="evidence" value="ECO:0007669"/>
    <property type="project" value="UniProtKB-KW"/>
</dbReference>
<dbReference type="Gene3D" id="3.30.70.270">
    <property type="match status" value="2"/>
</dbReference>
<evidence type="ECO:0000259" key="16">
    <source>
        <dbReference type="PROSITE" id="PS50013"/>
    </source>
</evidence>
<keyword evidence="7" id="KW-0694">RNA-binding</keyword>
<feature type="domain" description="Reverse transcriptase" evidence="17">
    <location>
        <begin position="241"/>
        <end position="421"/>
    </location>
</feature>
<dbReference type="InterPro" id="IPR023779">
    <property type="entry name" value="Chromodomain_CS"/>
</dbReference>
<dbReference type="GO" id="GO:0005634">
    <property type="term" value="C:nucleus"/>
    <property type="evidence" value="ECO:0007669"/>
    <property type="project" value="UniProtKB-SubCell"/>
</dbReference>
<evidence type="ECO:0000256" key="11">
    <source>
        <dbReference type="ARBA" id="ARBA00023125"/>
    </source>
</evidence>
<dbReference type="STRING" id="139825.A0A401GPZ5"/>
<keyword evidence="3" id="KW-0479">Metal-binding</keyword>
<keyword evidence="10" id="KW-0239">DNA-directed DNA polymerase</keyword>
<keyword evidence="9" id="KW-0695">RNA-directed DNA polymerase</keyword>
<dbReference type="InParanoid" id="A0A401GPZ5"/>
<dbReference type="GO" id="GO:0046872">
    <property type="term" value="F:metal ion binding"/>
    <property type="evidence" value="ECO:0007669"/>
    <property type="project" value="UniProtKB-KW"/>
</dbReference>
<evidence type="ECO:0000259" key="17">
    <source>
        <dbReference type="PROSITE" id="PS50878"/>
    </source>
</evidence>
<dbReference type="Proteomes" id="UP000287166">
    <property type="component" value="Unassembled WGS sequence"/>
</dbReference>
<keyword evidence="11" id="KW-0238">DNA-binding</keyword>
<dbReference type="InterPro" id="IPR012337">
    <property type="entry name" value="RNaseH-like_sf"/>
</dbReference>
<dbReference type="InterPro" id="IPR001584">
    <property type="entry name" value="Integrase_cat-core"/>
</dbReference>
<dbReference type="GO" id="GO:0006508">
    <property type="term" value="P:proteolysis"/>
    <property type="evidence" value="ECO:0007669"/>
    <property type="project" value="UniProtKB-KW"/>
</dbReference>
<evidence type="ECO:0000313" key="20">
    <source>
        <dbReference type="Proteomes" id="UP000287166"/>
    </source>
</evidence>
<feature type="domain" description="Integrase catalytic" evidence="18">
    <location>
        <begin position="790"/>
        <end position="954"/>
    </location>
</feature>
<dbReference type="Gene3D" id="3.10.10.10">
    <property type="entry name" value="HIV Type 1 Reverse Transcriptase, subunit A, domain 1"/>
    <property type="match status" value="1"/>
</dbReference>
<evidence type="ECO:0000256" key="12">
    <source>
        <dbReference type="ARBA" id="ARBA00023172"/>
    </source>
</evidence>
<dbReference type="Pfam" id="PF17921">
    <property type="entry name" value="Integrase_H2C2"/>
    <property type="match status" value="1"/>
</dbReference>
<evidence type="ECO:0000256" key="9">
    <source>
        <dbReference type="ARBA" id="ARBA00022918"/>
    </source>
</evidence>
<dbReference type="SUPFAM" id="SSF53098">
    <property type="entry name" value="Ribonuclease H-like"/>
    <property type="match status" value="1"/>
</dbReference>
<keyword evidence="8" id="KW-0229">DNA integration</keyword>